<sequence length="118" mass="13089">MESLIAFESTLCQGADCHLAQYVQMPLSLAFEPQILASRSLALVFQDRIPRPVITIIGGSPIMRMFNKSVPIVLANQCYPIPLLCKRTQLSSVRVSWWAPFPDLVDHALTSISSTRCA</sequence>
<evidence type="ECO:0000313" key="1">
    <source>
        <dbReference type="EMBL" id="KIN93315.1"/>
    </source>
</evidence>
<accession>A0A0C3NBU3</accession>
<evidence type="ECO:0000313" key="2">
    <source>
        <dbReference type="Proteomes" id="UP000054217"/>
    </source>
</evidence>
<dbReference type="EMBL" id="KN832183">
    <property type="protein sequence ID" value="KIN93315.1"/>
    <property type="molecule type" value="Genomic_DNA"/>
</dbReference>
<dbReference type="Proteomes" id="UP000054217">
    <property type="component" value="Unassembled WGS sequence"/>
</dbReference>
<keyword evidence="2" id="KW-1185">Reference proteome</keyword>
<reference evidence="2" key="2">
    <citation type="submission" date="2015-01" db="EMBL/GenBank/DDBJ databases">
        <title>Evolutionary Origins and Diversification of the Mycorrhizal Mutualists.</title>
        <authorList>
            <consortium name="DOE Joint Genome Institute"/>
            <consortium name="Mycorrhizal Genomics Consortium"/>
            <person name="Kohler A."/>
            <person name="Kuo A."/>
            <person name="Nagy L.G."/>
            <person name="Floudas D."/>
            <person name="Copeland A."/>
            <person name="Barry K.W."/>
            <person name="Cichocki N."/>
            <person name="Veneault-Fourrey C."/>
            <person name="LaButti K."/>
            <person name="Lindquist E.A."/>
            <person name="Lipzen A."/>
            <person name="Lundell T."/>
            <person name="Morin E."/>
            <person name="Murat C."/>
            <person name="Riley R."/>
            <person name="Ohm R."/>
            <person name="Sun H."/>
            <person name="Tunlid A."/>
            <person name="Henrissat B."/>
            <person name="Grigoriev I.V."/>
            <person name="Hibbett D.S."/>
            <person name="Martin F."/>
        </authorList>
    </citation>
    <scope>NUCLEOTIDE SEQUENCE [LARGE SCALE GENOMIC DNA]</scope>
    <source>
        <strain evidence="2">Marx 270</strain>
    </source>
</reference>
<proteinExistence type="predicted"/>
<name>A0A0C3NBU3_PISTI</name>
<dbReference type="AlphaFoldDB" id="A0A0C3NBU3"/>
<dbReference type="InParanoid" id="A0A0C3NBU3"/>
<organism evidence="1 2">
    <name type="scientific">Pisolithus tinctorius Marx 270</name>
    <dbReference type="NCBI Taxonomy" id="870435"/>
    <lineage>
        <taxon>Eukaryota</taxon>
        <taxon>Fungi</taxon>
        <taxon>Dikarya</taxon>
        <taxon>Basidiomycota</taxon>
        <taxon>Agaricomycotina</taxon>
        <taxon>Agaricomycetes</taxon>
        <taxon>Agaricomycetidae</taxon>
        <taxon>Boletales</taxon>
        <taxon>Sclerodermatineae</taxon>
        <taxon>Pisolithaceae</taxon>
        <taxon>Pisolithus</taxon>
    </lineage>
</organism>
<reference evidence="1 2" key="1">
    <citation type="submission" date="2014-04" db="EMBL/GenBank/DDBJ databases">
        <authorList>
            <consortium name="DOE Joint Genome Institute"/>
            <person name="Kuo A."/>
            <person name="Kohler A."/>
            <person name="Costa M.D."/>
            <person name="Nagy L.G."/>
            <person name="Floudas D."/>
            <person name="Copeland A."/>
            <person name="Barry K.W."/>
            <person name="Cichocki N."/>
            <person name="Veneault-Fourrey C."/>
            <person name="LaButti K."/>
            <person name="Lindquist E.A."/>
            <person name="Lipzen A."/>
            <person name="Lundell T."/>
            <person name="Morin E."/>
            <person name="Murat C."/>
            <person name="Sun H."/>
            <person name="Tunlid A."/>
            <person name="Henrissat B."/>
            <person name="Grigoriev I.V."/>
            <person name="Hibbett D.S."/>
            <person name="Martin F."/>
            <person name="Nordberg H.P."/>
            <person name="Cantor M.N."/>
            <person name="Hua S.X."/>
        </authorList>
    </citation>
    <scope>NUCLEOTIDE SEQUENCE [LARGE SCALE GENOMIC DNA]</scope>
    <source>
        <strain evidence="1 2">Marx 270</strain>
    </source>
</reference>
<protein>
    <submittedName>
        <fullName evidence="1">Uncharacterized protein</fullName>
    </submittedName>
</protein>
<dbReference type="HOGENOM" id="CLU_2074130_0_0_1"/>
<gene>
    <name evidence="1" type="ORF">M404DRAFT_1009037</name>
</gene>